<feature type="compositionally biased region" description="Low complexity" evidence="1">
    <location>
        <begin position="59"/>
        <end position="76"/>
    </location>
</feature>
<dbReference type="AlphaFoldDB" id="A0AA92H743"/>
<evidence type="ECO:0000313" key="2">
    <source>
        <dbReference type="EMBL" id="PVE49886.1"/>
    </source>
</evidence>
<reference evidence="2 3" key="1">
    <citation type="submission" date="2018-04" db="EMBL/GenBank/DDBJ databases">
        <authorList>
            <person name="Hagen T."/>
        </authorList>
    </citation>
    <scope>NUCLEOTIDE SEQUENCE [LARGE SCALE GENOMIC DNA]</scope>
    <source>
        <strain evidence="2 3">TPD7009</strain>
    </source>
</reference>
<dbReference type="EMBL" id="QDFR01000016">
    <property type="protein sequence ID" value="PVE49886.1"/>
    <property type="molecule type" value="Genomic_DNA"/>
</dbReference>
<feature type="compositionally biased region" description="Basic and acidic residues" evidence="1">
    <location>
        <begin position="36"/>
        <end position="58"/>
    </location>
</feature>
<evidence type="ECO:0000313" key="3">
    <source>
        <dbReference type="Proteomes" id="UP000244335"/>
    </source>
</evidence>
<gene>
    <name evidence="2" type="ORF">DC430_23595</name>
</gene>
<accession>A0AA92H743</accession>
<feature type="region of interest" description="Disordered" evidence="1">
    <location>
        <begin position="28"/>
        <end position="87"/>
    </location>
</feature>
<protein>
    <submittedName>
        <fullName evidence="2">Stability/partitioning determinant</fullName>
    </submittedName>
</protein>
<sequence>MTNRPSLGFDDDIDEPVAAKPGAVLDLSDFKPTPAKRPDKAAVARAAEKTQFKSREPKAVAAQPASVPSPAPVAARATRRRRTGRSAQLNLKVRPDTIEAFYAIADANGWVLGEAFEKAVELLHQASKK</sequence>
<evidence type="ECO:0000256" key="1">
    <source>
        <dbReference type="SAM" id="MobiDB-lite"/>
    </source>
</evidence>
<comment type="caution">
    <text evidence="2">The sequence shown here is derived from an EMBL/GenBank/DDBJ whole genome shotgun (WGS) entry which is preliminary data.</text>
</comment>
<proteinExistence type="predicted"/>
<dbReference type="Proteomes" id="UP000244335">
    <property type="component" value="Unassembled WGS sequence"/>
</dbReference>
<dbReference type="RefSeq" id="WP_116494871.1">
    <property type="nucleotide sequence ID" value="NZ_QDFR01000016.1"/>
</dbReference>
<organism evidence="2 3">
    <name type="scientific">Rhizobium rhizogenes</name>
    <name type="common">Agrobacterium rhizogenes</name>
    <dbReference type="NCBI Taxonomy" id="359"/>
    <lineage>
        <taxon>Bacteria</taxon>
        <taxon>Pseudomonadati</taxon>
        <taxon>Pseudomonadota</taxon>
        <taxon>Alphaproteobacteria</taxon>
        <taxon>Hyphomicrobiales</taxon>
        <taxon>Rhizobiaceae</taxon>
        <taxon>Rhizobium/Agrobacterium group</taxon>
        <taxon>Rhizobium</taxon>
    </lineage>
</organism>
<name>A0AA92H743_RHIRH</name>